<name>M2PBD7_CERS8</name>
<sequence length="95" mass="10683">MLGVAGKPDLTCGAWARRPLPVSSPLIRDELIRVRASFRLGQHRARLPERNPSLVVVVASTHPPLPRYAFSLRTSFLVYGLFLLVPTRLDCDTRF</sequence>
<keyword evidence="2" id="KW-1185">Reference proteome</keyword>
<proteinExistence type="predicted"/>
<evidence type="ECO:0000313" key="2">
    <source>
        <dbReference type="Proteomes" id="UP000016930"/>
    </source>
</evidence>
<evidence type="ECO:0000313" key="1">
    <source>
        <dbReference type="EMBL" id="EMD32869.1"/>
    </source>
</evidence>
<accession>M2PBD7</accession>
<organism evidence="1 2">
    <name type="scientific">Ceriporiopsis subvermispora (strain B)</name>
    <name type="common">White-rot fungus</name>
    <name type="synonym">Gelatoporia subvermispora</name>
    <dbReference type="NCBI Taxonomy" id="914234"/>
    <lineage>
        <taxon>Eukaryota</taxon>
        <taxon>Fungi</taxon>
        <taxon>Dikarya</taxon>
        <taxon>Basidiomycota</taxon>
        <taxon>Agaricomycotina</taxon>
        <taxon>Agaricomycetes</taxon>
        <taxon>Polyporales</taxon>
        <taxon>Gelatoporiaceae</taxon>
        <taxon>Gelatoporia</taxon>
    </lineage>
</organism>
<dbReference type="Proteomes" id="UP000016930">
    <property type="component" value="Unassembled WGS sequence"/>
</dbReference>
<protein>
    <submittedName>
        <fullName evidence="1">Uncharacterized protein</fullName>
    </submittedName>
</protein>
<reference evidence="1 2" key="1">
    <citation type="journal article" date="2012" name="Proc. Natl. Acad. Sci. U.S.A.">
        <title>Comparative genomics of Ceriporiopsis subvermispora and Phanerochaete chrysosporium provide insight into selective ligninolysis.</title>
        <authorList>
            <person name="Fernandez-Fueyo E."/>
            <person name="Ruiz-Duenas F.J."/>
            <person name="Ferreira P."/>
            <person name="Floudas D."/>
            <person name="Hibbett D.S."/>
            <person name="Canessa P."/>
            <person name="Larrondo L.F."/>
            <person name="James T.Y."/>
            <person name="Seelenfreund D."/>
            <person name="Lobos S."/>
            <person name="Polanco R."/>
            <person name="Tello M."/>
            <person name="Honda Y."/>
            <person name="Watanabe T."/>
            <person name="Watanabe T."/>
            <person name="Ryu J.S."/>
            <person name="Kubicek C.P."/>
            <person name="Schmoll M."/>
            <person name="Gaskell J."/>
            <person name="Hammel K.E."/>
            <person name="St John F.J."/>
            <person name="Vanden Wymelenberg A."/>
            <person name="Sabat G."/>
            <person name="Splinter BonDurant S."/>
            <person name="Syed K."/>
            <person name="Yadav J.S."/>
            <person name="Doddapaneni H."/>
            <person name="Subramanian V."/>
            <person name="Lavin J.L."/>
            <person name="Oguiza J.A."/>
            <person name="Perez G."/>
            <person name="Pisabarro A.G."/>
            <person name="Ramirez L."/>
            <person name="Santoyo F."/>
            <person name="Master E."/>
            <person name="Coutinho P.M."/>
            <person name="Henrissat B."/>
            <person name="Lombard V."/>
            <person name="Magnuson J.K."/>
            <person name="Kuees U."/>
            <person name="Hori C."/>
            <person name="Igarashi K."/>
            <person name="Samejima M."/>
            <person name="Held B.W."/>
            <person name="Barry K.W."/>
            <person name="LaButti K.M."/>
            <person name="Lapidus A."/>
            <person name="Lindquist E.A."/>
            <person name="Lucas S.M."/>
            <person name="Riley R."/>
            <person name="Salamov A.A."/>
            <person name="Hoffmeister D."/>
            <person name="Schwenk D."/>
            <person name="Hadar Y."/>
            <person name="Yarden O."/>
            <person name="de Vries R.P."/>
            <person name="Wiebenga A."/>
            <person name="Stenlid J."/>
            <person name="Eastwood D."/>
            <person name="Grigoriev I.V."/>
            <person name="Berka R.M."/>
            <person name="Blanchette R.A."/>
            <person name="Kersten P."/>
            <person name="Martinez A.T."/>
            <person name="Vicuna R."/>
            <person name="Cullen D."/>
        </authorList>
    </citation>
    <scope>NUCLEOTIDE SEQUENCE [LARGE SCALE GENOMIC DNA]</scope>
    <source>
        <strain evidence="1 2">B</strain>
    </source>
</reference>
<gene>
    <name evidence="1" type="ORF">CERSUDRAFT_98883</name>
</gene>
<dbReference type="HOGENOM" id="CLU_2372579_0_0_1"/>
<dbReference type="AlphaFoldDB" id="M2PBD7"/>
<dbReference type="EMBL" id="KB445808">
    <property type="protein sequence ID" value="EMD32869.1"/>
    <property type="molecule type" value="Genomic_DNA"/>
</dbReference>